<dbReference type="InterPro" id="IPR011333">
    <property type="entry name" value="SKP1/BTB/POZ_sf"/>
</dbReference>
<evidence type="ECO:0000313" key="1">
    <source>
        <dbReference type="Proteomes" id="UP000887577"/>
    </source>
</evidence>
<organism evidence="1 2">
    <name type="scientific">Panagrolaimus superbus</name>
    <dbReference type="NCBI Taxonomy" id="310955"/>
    <lineage>
        <taxon>Eukaryota</taxon>
        <taxon>Metazoa</taxon>
        <taxon>Ecdysozoa</taxon>
        <taxon>Nematoda</taxon>
        <taxon>Chromadorea</taxon>
        <taxon>Rhabditida</taxon>
        <taxon>Tylenchina</taxon>
        <taxon>Panagrolaimomorpha</taxon>
        <taxon>Panagrolaimoidea</taxon>
        <taxon>Panagrolaimidae</taxon>
        <taxon>Panagrolaimus</taxon>
    </lineage>
</organism>
<sequence length="157" mass="18302">MAETLVLRSIIDPKFSVEVDGRVIKSCSILQNVQDCTNNDGEVEVNMTQKQIEKFVHLHNHFPSADSPKDIEWTNNFFREMPENEFKEFCFKADFLDSQRFIEASGDYAVTLIDEFDIDAIQDYFNIVDDFSSEERSIMEEHALEYFTSANILTPYF</sequence>
<name>A0A914YNA4_9BILA</name>
<reference evidence="2" key="1">
    <citation type="submission" date="2022-11" db="UniProtKB">
        <authorList>
            <consortium name="WormBaseParasite"/>
        </authorList>
    </citation>
    <scope>IDENTIFICATION</scope>
</reference>
<proteinExistence type="predicted"/>
<dbReference type="AlphaFoldDB" id="A0A914YNA4"/>
<evidence type="ECO:0000313" key="2">
    <source>
        <dbReference type="WBParaSite" id="PSU_v2.g18808.t1"/>
    </source>
</evidence>
<dbReference type="Gene3D" id="3.30.710.10">
    <property type="entry name" value="Potassium Channel Kv1.1, Chain A"/>
    <property type="match status" value="1"/>
</dbReference>
<accession>A0A914YNA4</accession>
<dbReference type="WBParaSite" id="PSU_v2.g18808.t1">
    <property type="protein sequence ID" value="PSU_v2.g18808.t1"/>
    <property type="gene ID" value="PSU_v2.g18808"/>
</dbReference>
<dbReference type="Proteomes" id="UP000887577">
    <property type="component" value="Unplaced"/>
</dbReference>
<keyword evidence="1" id="KW-1185">Reference proteome</keyword>
<protein>
    <submittedName>
        <fullName evidence="2">Uncharacterized protein</fullName>
    </submittedName>
</protein>